<sequence length="90" mass="9653">MLTFEAVARAVSVLEGGGSGMLAQLLAPLELMTRHQAGSGWVPSLFVVSSKECPSSHPCSAAAAWATMQMRFDPSVRDRMAGKREADSEW</sequence>
<keyword evidence="2" id="KW-1185">Reference proteome</keyword>
<reference evidence="1 2" key="1">
    <citation type="submission" date="2020-02" db="EMBL/GenBank/DDBJ databases">
        <title>Draft genome sequence of Haematococcus lacustris strain NIES-144.</title>
        <authorList>
            <person name="Morimoto D."/>
            <person name="Nakagawa S."/>
            <person name="Yoshida T."/>
            <person name="Sawayama S."/>
        </authorList>
    </citation>
    <scope>NUCLEOTIDE SEQUENCE [LARGE SCALE GENOMIC DNA]</scope>
    <source>
        <strain evidence="1 2">NIES-144</strain>
    </source>
</reference>
<organism evidence="1 2">
    <name type="scientific">Haematococcus lacustris</name>
    <name type="common">Green alga</name>
    <name type="synonym">Haematococcus pluvialis</name>
    <dbReference type="NCBI Taxonomy" id="44745"/>
    <lineage>
        <taxon>Eukaryota</taxon>
        <taxon>Viridiplantae</taxon>
        <taxon>Chlorophyta</taxon>
        <taxon>core chlorophytes</taxon>
        <taxon>Chlorophyceae</taxon>
        <taxon>CS clade</taxon>
        <taxon>Chlamydomonadales</taxon>
        <taxon>Haematococcaceae</taxon>
        <taxon>Haematococcus</taxon>
    </lineage>
</organism>
<dbReference type="AlphaFoldDB" id="A0A6A0AKR8"/>
<evidence type="ECO:0000313" key="2">
    <source>
        <dbReference type="Proteomes" id="UP000485058"/>
    </source>
</evidence>
<protein>
    <submittedName>
        <fullName evidence="1">Uncharacterized protein</fullName>
    </submittedName>
</protein>
<evidence type="ECO:0000313" key="1">
    <source>
        <dbReference type="EMBL" id="GFH33168.1"/>
    </source>
</evidence>
<feature type="non-terminal residue" evidence="1">
    <location>
        <position position="90"/>
    </location>
</feature>
<gene>
    <name evidence="1" type="ORF">HaLaN_32494</name>
</gene>
<feature type="non-terminal residue" evidence="1">
    <location>
        <position position="1"/>
    </location>
</feature>
<dbReference type="EMBL" id="BLLF01007901">
    <property type="protein sequence ID" value="GFH33168.1"/>
    <property type="molecule type" value="Genomic_DNA"/>
</dbReference>
<dbReference type="Proteomes" id="UP000485058">
    <property type="component" value="Unassembled WGS sequence"/>
</dbReference>
<proteinExistence type="predicted"/>
<comment type="caution">
    <text evidence="1">The sequence shown here is derived from an EMBL/GenBank/DDBJ whole genome shotgun (WGS) entry which is preliminary data.</text>
</comment>
<name>A0A6A0AKR8_HAELA</name>
<accession>A0A6A0AKR8</accession>